<comment type="caution">
    <text evidence="9">Lacks conserved residue(s) required for the propagation of feature annotation.</text>
</comment>
<keyword evidence="7 9" id="KW-1133">Transmembrane helix</keyword>
<dbReference type="GO" id="GO:0015420">
    <property type="term" value="F:ABC-type vitamin B12 transporter activity"/>
    <property type="evidence" value="ECO:0007669"/>
    <property type="project" value="UniProtKB-UniRule"/>
</dbReference>
<keyword evidence="8 9" id="KW-0472">Membrane</keyword>
<comment type="caution">
    <text evidence="10">The sequence shown here is derived from an EMBL/GenBank/DDBJ whole genome shotgun (WGS) entry which is preliminary data.</text>
</comment>
<evidence type="ECO:0000313" key="11">
    <source>
        <dbReference type="Proteomes" id="UP000218887"/>
    </source>
</evidence>
<evidence type="ECO:0000256" key="3">
    <source>
        <dbReference type="ARBA" id="ARBA00006263"/>
    </source>
</evidence>
<comment type="subcellular location">
    <subcellularLocation>
        <location evidence="1 9">Cell membrane</location>
        <topology evidence="1 9">Multi-pass membrane protein</topology>
    </subcellularLocation>
</comment>
<evidence type="ECO:0000256" key="1">
    <source>
        <dbReference type="ARBA" id="ARBA00004651"/>
    </source>
</evidence>
<keyword evidence="5 9" id="KW-0169">Cobalamin biosynthesis</keyword>
<name>A0A2A2I7M0_9BACI</name>
<dbReference type="Proteomes" id="UP000218887">
    <property type="component" value="Unassembled WGS sequence"/>
</dbReference>
<protein>
    <recommendedName>
        <fullName evidence="9">Cobalamin biosynthesis protein CobD</fullName>
    </recommendedName>
</protein>
<evidence type="ECO:0000256" key="9">
    <source>
        <dbReference type="HAMAP-Rule" id="MF_00024"/>
    </source>
</evidence>
<evidence type="ECO:0000256" key="5">
    <source>
        <dbReference type="ARBA" id="ARBA00022573"/>
    </source>
</evidence>
<dbReference type="PANTHER" id="PTHR34308">
    <property type="entry name" value="COBALAMIN BIOSYNTHESIS PROTEIN CBIB"/>
    <property type="match status" value="1"/>
</dbReference>
<dbReference type="UniPathway" id="UPA00148"/>
<proteinExistence type="inferred from homology"/>
<sequence length="321" mass="35557">MMEYHLIAIFIAVLIDFIIGDPPAWPHPVKWIGSGISLLEKLLNKGISRKSKGLIMVFLIISVVFLVSFSLVWLCYLIHPVLGIAAEAIIISTAIAQKGLKQAALEVYQPLKNGNMVDARLKLSYIVGRDTENLNKEEVVRGTVETVAENISDGVTAPLFWGLIGGAPIAIVYRAINTCDSMVGYKNEKFQDFGWAAARLDDLVNWIPSRLTAIMIMSGHKPACMSRKQGFRILFRDAKRHPSPNSGWLEAAIASLLGVQLGGVNYYKGIISNRQTMGEPILRLNEEHIIKTNSILTRTTILFLLFISMGGLLYELAGTWF</sequence>
<dbReference type="InterPro" id="IPR004485">
    <property type="entry name" value="Cobalamin_biosynth_CobD/CbiB"/>
</dbReference>
<evidence type="ECO:0000256" key="6">
    <source>
        <dbReference type="ARBA" id="ARBA00022692"/>
    </source>
</evidence>
<gene>
    <name evidence="9 10" type="primary">cobD</name>
    <name evidence="10" type="ORF">CIL05_19190</name>
</gene>
<feature type="transmembrane region" description="Helical" evidence="9">
    <location>
        <begin position="53"/>
        <end position="71"/>
    </location>
</feature>
<reference evidence="10 11" key="1">
    <citation type="submission" date="2017-08" db="EMBL/GenBank/DDBJ databases">
        <title>Virgibacillus indicus sp. nov. and Virgibacillus profoundi sp. nov, two moderately halophilic bacteria isolated from marine sediment by using the Microfluidic Streak Plate.</title>
        <authorList>
            <person name="Xu B."/>
            <person name="Hu B."/>
            <person name="Wang J."/>
            <person name="Zhu Y."/>
            <person name="Huang L."/>
            <person name="Du W."/>
            <person name="Huang Y."/>
        </authorList>
    </citation>
    <scope>NUCLEOTIDE SEQUENCE [LARGE SCALE GENOMIC DNA]</scope>
    <source>
        <strain evidence="10 11">IO3-P3-H5</strain>
    </source>
</reference>
<accession>A0A2A2I7M0</accession>
<evidence type="ECO:0000256" key="4">
    <source>
        <dbReference type="ARBA" id="ARBA00022475"/>
    </source>
</evidence>
<evidence type="ECO:0000256" key="2">
    <source>
        <dbReference type="ARBA" id="ARBA00004953"/>
    </source>
</evidence>
<dbReference type="OrthoDB" id="9811967at2"/>
<dbReference type="HAMAP" id="MF_00024">
    <property type="entry name" value="CobD_CbiB"/>
    <property type="match status" value="1"/>
</dbReference>
<keyword evidence="11" id="KW-1185">Reference proteome</keyword>
<dbReference type="Pfam" id="PF03186">
    <property type="entry name" value="CobD_Cbib"/>
    <property type="match status" value="1"/>
</dbReference>
<evidence type="ECO:0000313" key="10">
    <source>
        <dbReference type="EMBL" id="PAV27991.1"/>
    </source>
</evidence>
<dbReference type="EMBL" id="NPOA01000016">
    <property type="protein sequence ID" value="PAV27991.1"/>
    <property type="molecule type" value="Genomic_DNA"/>
</dbReference>
<keyword evidence="4 9" id="KW-1003">Cell membrane</keyword>
<dbReference type="GO" id="GO:0009236">
    <property type="term" value="P:cobalamin biosynthetic process"/>
    <property type="evidence" value="ECO:0007669"/>
    <property type="project" value="UniProtKB-UniRule"/>
</dbReference>
<comment type="function">
    <text evidence="9">Converts cobyric acid to cobinamide by the addition of aminopropanol on the F carboxylic group.</text>
</comment>
<comment type="similarity">
    <text evidence="3 9">Belongs to the CobD/CbiB family.</text>
</comment>
<dbReference type="AlphaFoldDB" id="A0A2A2I7M0"/>
<dbReference type="GO" id="GO:0005886">
    <property type="term" value="C:plasma membrane"/>
    <property type="evidence" value="ECO:0007669"/>
    <property type="project" value="UniProtKB-SubCell"/>
</dbReference>
<dbReference type="NCBIfam" id="TIGR00380">
    <property type="entry name" value="cobal_cbiB"/>
    <property type="match status" value="1"/>
</dbReference>
<comment type="pathway">
    <text evidence="2 9">Cofactor biosynthesis; adenosylcobalamin biosynthesis.</text>
</comment>
<organism evidence="10 11">
    <name type="scientific">Virgibacillus profundi</name>
    <dbReference type="NCBI Taxonomy" id="2024555"/>
    <lineage>
        <taxon>Bacteria</taxon>
        <taxon>Bacillati</taxon>
        <taxon>Bacillota</taxon>
        <taxon>Bacilli</taxon>
        <taxon>Bacillales</taxon>
        <taxon>Bacillaceae</taxon>
        <taxon>Virgibacillus</taxon>
    </lineage>
</organism>
<keyword evidence="6 9" id="KW-0812">Transmembrane</keyword>
<dbReference type="GO" id="GO:0048472">
    <property type="term" value="F:threonine-phosphate decarboxylase activity"/>
    <property type="evidence" value="ECO:0007669"/>
    <property type="project" value="InterPro"/>
</dbReference>
<dbReference type="PANTHER" id="PTHR34308:SF1">
    <property type="entry name" value="COBALAMIN BIOSYNTHESIS PROTEIN CBIB"/>
    <property type="match status" value="1"/>
</dbReference>
<evidence type="ECO:0000256" key="7">
    <source>
        <dbReference type="ARBA" id="ARBA00022989"/>
    </source>
</evidence>
<evidence type="ECO:0000256" key="8">
    <source>
        <dbReference type="ARBA" id="ARBA00023136"/>
    </source>
</evidence>
<feature type="transmembrane region" description="Helical" evidence="9">
    <location>
        <begin position="295"/>
        <end position="314"/>
    </location>
</feature>